<keyword evidence="5" id="KW-0633">Potassium transport</keyword>
<keyword evidence="13 17" id="KW-0472">Membrane</keyword>
<keyword evidence="14" id="KW-1015">Disulfide bond</keyword>
<dbReference type="GeneTree" id="ENSGT01030000234579"/>
<dbReference type="GO" id="GO:0030007">
    <property type="term" value="P:intracellular potassium ion homeostasis"/>
    <property type="evidence" value="ECO:0007669"/>
    <property type="project" value="TreeGrafter"/>
</dbReference>
<keyword evidence="16" id="KW-0739">Sodium transport</keyword>
<evidence type="ECO:0000256" key="1">
    <source>
        <dbReference type="ARBA" id="ARBA00004401"/>
    </source>
</evidence>
<dbReference type="GO" id="GO:0036376">
    <property type="term" value="P:sodium ion export across plasma membrane"/>
    <property type="evidence" value="ECO:0007669"/>
    <property type="project" value="TreeGrafter"/>
</dbReference>
<comment type="similarity">
    <text evidence="2 17">Belongs to the X(+)/potassium ATPases subunit beta family.</text>
</comment>
<feature type="transmembrane region" description="Helical" evidence="17">
    <location>
        <begin position="273"/>
        <end position="296"/>
    </location>
</feature>
<dbReference type="InterPro" id="IPR000402">
    <property type="entry name" value="Na/K_ATPase_sub_beta"/>
</dbReference>
<keyword evidence="9" id="KW-0735">Signal-anchor</keyword>
<feature type="transmembrane region" description="Helical" evidence="17">
    <location>
        <begin position="235"/>
        <end position="253"/>
    </location>
</feature>
<keyword evidence="19" id="KW-1185">Reference proteome</keyword>
<protein>
    <recommendedName>
        <fullName evidence="17">Sodium/potassium-transporting ATPase subunit beta</fullName>
    </recommendedName>
</protein>
<dbReference type="Proteomes" id="UP000694395">
    <property type="component" value="Chromosome 8"/>
</dbReference>
<evidence type="ECO:0000256" key="4">
    <source>
        <dbReference type="ARBA" id="ARBA00022475"/>
    </source>
</evidence>
<sequence>MASNEDKPAAKEDENAGSWKDSIFNPRTGEFCGRTAKSWGLILLFYLVFYAFLAGMFVLTIWVMLLTLDDYVPKYRDRVPHPGLVIRPKQLDMLFNRSQPLQFAQYVQTLESFLQHYNDTEQERNVACAAGGYFEQEGEVGEQRKVCQFKRSDLSLCSGLSDSTFGYTEGRPCVLLKMNRIIGLKPRGDPYVNCTAKRDTPIQMQYFPSEGRFDKMYFPYYGNKLHVSLGERSRFIHFCLVVLVGAISESIIIQRCKNLEDCWMSNNSLCWSIIIFSLPLLFPSFLYHPVALLLCVSPSLFLVLPSTPPPPSIFCL</sequence>
<comment type="caution">
    <text evidence="17">Lacks conserved residue(s) required for the propagation of feature annotation.</text>
</comment>
<dbReference type="AlphaFoldDB" id="A0A8C7SA15"/>
<reference evidence="18" key="3">
    <citation type="submission" date="2025-09" db="UniProtKB">
        <authorList>
            <consortium name="Ensembl"/>
        </authorList>
    </citation>
    <scope>IDENTIFICATION</scope>
</reference>
<organism evidence="18 19">
    <name type="scientific">Oncorhynchus mykiss</name>
    <name type="common">Rainbow trout</name>
    <name type="synonym">Salmo gairdneri</name>
    <dbReference type="NCBI Taxonomy" id="8022"/>
    <lineage>
        <taxon>Eukaryota</taxon>
        <taxon>Metazoa</taxon>
        <taxon>Chordata</taxon>
        <taxon>Craniata</taxon>
        <taxon>Vertebrata</taxon>
        <taxon>Euteleostomi</taxon>
        <taxon>Actinopterygii</taxon>
        <taxon>Neopterygii</taxon>
        <taxon>Teleostei</taxon>
        <taxon>Protacanthopterygii</taxon>
        <taxon>Salmoniformes</taxon>
        <taxon>Salmonidae</taxon>
        <taxon>Salmoninae</taxon>
        <taxon>Oncorhynchus</taxon>
    </lineage>
</organism>
<dbReference type="PANTHER" id="PTHR11523">
    <property type="entry name" value="SODIUM/POTASSIUM-DEPENDENT ATPASE BETA SUBUNIT"/>
    <property type="match status" value="1"/>
</dbReference>
<evidence type="ECO:0000256" key="11">
    <source>
        <dbReference type="ARBA" id="ARBA00023053"/>
    </source>
</evidence>
<evidence type="ECO:0000256" key="2">
    <source>
        <dbReference type="ARBA" id="ARBA00005876"/>
    </source>
</evidence>
<keyword evidence="4" id="KW-1003">Cell membrane</keyword>
<dbReference type="Gene3D" id="1.20.5.170">
    <property type="match status" value="1"/>
</dbReference>
<reference evidence="18" key="2">
    <citation type="submission" date="2025-08" db="UniProtKB">
        <authorList>
            <consortium name="Ensembl"/>
        </authorList>
    </citation>
    <scope>IDENTIFICATION</scope>
</reference>
<dbReference type="GO" id="GO:0001671">
    <property type="term" value="F:ATPase activator activity"/>
    <property type="evidence" value="ECO:0007669"/>
    <property type="project" value="TreeGrafter"/>
</dbReference>
<evidence type="ECO:0000256" key="14">
    <source>
        <dbReference type="ARBA" id="ARBA00023157"/>
    </source>
</evidence>
<evidence type="ECO:0000256" key="13">
    <source>
        <dbReference type="ARBA" id="ARBA00023136"/>
    </source>
</evidence>
<dbReference type="Pfam" id="PF00287">
    <property type="entry name" value="Na_K-ATPase"/>
    <property type="match status" value="1"/>
</dbReference>
<dbReference type="PANTHER" id="PTHR11523:SF47">
    <property type="entry name" value="SODIUM_POTASSIUM-TRANSPORTING ATPASE SUBUNIT BETA-3"/>
    <property type="match status" value="1"/>
</dbReference>
<keyword evidence="6" id="KW-0740">Sodium/potassium transport</keyword>
<comment type="function">
    <text evidence="17">This is the non-catalytic component of the active enzyme, which catalyzes the hydrolysis of ATP coupled with the exchange of Na(+) and K(+) ions across the plasma membrane.</text>
</comment>
<accession>A0A8C7SA15</accession>
<keyword evidence="15" id="KW-0325">Glycoprotein</keyword>
<comment type="subcellular location">
    <subcellularLocation>
        <location evidence="1">Cell membrane</location>
        <topology evidence="1">Single-pass type II membrane protein</topology>
    </subcellularLocation>
    <subcellularLocation>
        <location evidence="17">Membrane</location>
    </subcellularLocation>
</comment>
<evidence type="ECO:0000313" key="19">
    <source>
        <dbReference type="Proteomes" id="UP000694395"/>
    </source>
</evidence>
<gene>
    <name evidence="18" type="primary">LOC110530003</name>
</gene>
<keyword evidence="3 17" id="KW-0813">Transport</keyword>
<evidence type="ECO:0000256" key="3">
    <source>
        <dbReference type="ARBA" id="ARBA00022448"/>
    </source>
</evidence>
<dbReference type="GO" id="GO:1990573">
    <property type="term" value="P:potassium ion import across plasma membrane"/>
    <property type="evidence" value="ECO:0007669"/>
    <property type="project" value="TreeGrafter"/>
</dbReference>
<dbReference type="InterPro" id="IPR038702">
    <property type="entry name" value="Na/K_ATPase_sub_beta_sf"/>
</dbReference>
<evidence type="ECO:0000256" key="8">
    <source>
        <dbReference type="ARBA" id="ARBA00022958"/>
    </source>
</evidence>
<evidence type="ECO:0000256" key="10">
    <source>
        <dbReference type="ARBA" id="ARBA00022989"/>
    </source>
</evidence>
<keyword evidence="12 17" id="KW-0406">Ion transport</keyword>
<evidence type="ECO:0000256" key="16">
    <source>
        <dbReference type="ARBA" id="ARBA00023201"/>
    </source>
</evidence>
<reference evidence="18" key="1">
    <citation type="submission" date="2020-07" db="EMBL/GenBank/DDBJ databases">
        <title>A long reads based de novo assembly of the rainbow trout Arlee double haploid line genome.</title>
        <authorList>
            <person name="Gao G."/>
            <person name="Palti Y."/>
        </authorList>
    </citation>
    <scope>NUCLEOTIDE SEQUENCE [LARGE SCALE GENOMIC DNA]</scope>
</reference>
<name>A0A8C7SA15_ONCMY</name>
<feature type="transmembrane region" description="Helical" evidence="17">
    <location>
        <begin position="43"/>
        <end position="68"/>
    </location>
</feature>
<keyword evidence="7 17" id="KW-0812">Transmembrane</keyword>
<keyword evidence="8" id="KW-0630">Potassium</keyword>
<evidence type="ECO:0000256" key="7">
    <source>
        <dbReference type="ARBA" id="ARBA00022692"/>
    </source>
</evidence>
<evidence type="ECO:0000256" key="12">
    <source>
        <dbReference type="ARBA" id="ARBA00023065"/>
    </source>
</evidence>
<evidence type="ECO:0000256" key="5">
    <source>
        <dbReference type="ARBA" id="ARBA00022538"/>
    </source>
</evidence>
<evidence type="ECO:0000313" key="18">
    <source>
        <dbReference type="Ensembl" id="ENSOMYP00000063340.2"/>
    </source>
</evidence>
<dbReference type="NCBIfam" id="TIGR01107">
    <property type="entry name" value="Na_K_ATPase_bet"/>
    <property type="match status" value="1"/>
</dbReference>
<keyword evidence="11" id="KW-0915">Sodium</keyword>
<dbReference type="PROSITE" id="PS00391">
    <property type="entry name" value="ATPASE_NA_K_BETA_2"/>
    <property type="match status" value="1"/>
</dbReference>
<keyword evidence="10 17" id="KW-1133">Transmembrane helix</keyword>
<proteinExistence type="inferred from homology"/>
<evidence type="ECO:0000256" key="9">
    <source>
        <dbReference type="ARBA" id="ARBA00022968"/>
    </source>
</evidence>
<dbReference type="GO" id="GO:0005890">
    <property type="term" value="C:sodium:potassium-exchanging ATPase complex"/>
    <property type="evidence" value="ECO:0007669"/>
    <property type="project" value="InterPro"/>
</dbReference>
<dbReference type="GO" id="GO:0006883">
    <property type="term" value="P:intracellular sodium ion homeostasis"/>
    <property type="evidence" value="ECO:0007669"/>
    <property type="project" value="TreeGrafter"/>
</dbReference>
<dbReference type="Ensembl" id="ENSOMYT00000068956.2">
    <property type="protein sequence ID" value="ENSOMYP00000063340.2"/>
    <property type="gene ID" value="ENSOMYG00000042981.2"/>
</dbReference>
<evidence type="ECO:0000256" key="15">
    <source>
        <dbReference type="ARBA" id="ARBA00023180"/>
    </source>
</evidence>
<evidence type="ECO:0000256" key="17">
    <source>
        <dbReference type="RuleBase" id="RU362099"/>
    </source>
</evidence>
<dbReference type="Gene3D" id="2.60.40.1660">
    <property type="entry name" value="Na, k-atpase alpha subunit"/>
    <property type="match status" value="1"/>
</dbReference>
<evidence type="ECO:0000256" key="6">
    <source>
        <dbReference type="ARBA" id="ARBA00022607"/>
    </source>
</evidence>